<evidence type="ECO:0000256" key="5">
    <source>
        <dbReference type="ARBA" id="ARBA00022679"/>
    </source>
</evidence>
<dbReference type="NCBIfam" id="TIGR00682">
    <property type="entry name" value="lpxK"/>
    <property type="match status" value="1"/>
</dbReference>
<dbReference type="HAMAP" id="MF_00409">
    <property type="entry name" value="LpxK"/>
    <property type="match status" value="1"/>
</dbReference>
<evidence type="ECO:0000256" key="9">
    <source>
        <dbReference type="ARBA" id="ARBA00023098"/>
    </source>
</evidence>
<evidence type="ECO:0000256" key="1">
    <source>
        <dbReference type="ARBA" id="ARBA00004870"/>
    </source>
</evidence>
<keyword evidence="7 10" id="KW-0418">Kinase</keyword>
<evidence type="ECO:0000256" key="6">
    <source>
        <dbReference type="ARBA" id="ARBA00022741"/>
    </source>
</evidence>
<evidence type="ECO:0000313" key="11">
    <source>
        <dbReference type="Proteomes" id="UP000623129"/>
    </source>
</evidence>
<protein>
    <recommendedName>
        <fullName evidence="2">tetraacyldisaccharide 4'-kinase</fullName>
        <ecNumber evidence="2">2.7.1.130</ecNumber>
    </recommendedName>
</protein>
<keyword evidence="5" id="KW-0808">Transferase</keyword>
<dbReference type="GO" id="GO:0009245">
    <property type="term" value="P:lipid A biosynthetic process"/>
    <property type="evidence" value="ECO:0007669"/>
    <property type="project" value="UniProtKB-KW"/>
</dbReference>
<comment type="pathway">
    <text evidence="1">Glycolipid biosynthesis; lipid IV(A) biosynthesis; lipid IV(A) from (3R)-3-hydroxytetradecanoyl-[acyl-carrier-protein] and UDP-N-acetyl-alpha-D-glucosamine: step 6/6.</text>
</comment>
<reference evidence="10" key="1">
    <citation type="submission" date="2020-01" db="EMBL/GenBank/DDBJ databases">
        <title>Genome sequence of Kobresia littledalei, the first chromosome-level genome in the family Cyperaceae.</title>
        <authorList>
            <person name="Qu G."/>
        </authorList>
    </citation>
    <scope>NUCLEOTIDE SEQUENCE</scope>
    <source>
        <strain evidence="10">C.B.Clarke</strain>
        <tissue evidence="10">Leaf</tissue>
    </source>
</reference>
<dbReference type="EMBL" id="SWLB01000020">
    <property type="protein sequence ID" value="KAF3325399.1"/>
    <property type="molecule type" value="Genomic_DNA"/>
</dbReference>
<dbReference type="UniPathway" id="UPA00359">
    <property type="reaction ID" value="UER00482"/>
</dbReference>
<dbReference type="Pfam" id="PF02606">
    <property type="entry name" value="LpxK"/>
    <property type="match status" value="1"/>
</dbReference>
<name>A0A833QU89_9POAL</name>
<evidence type="ECO:0000256" key="4">
    <source>
        <dbReference type="ARBA" id="ARBA00022556"/>
    </source>
</evidence>
<keyword evidence="6" id="KW-0547">Nucleotide-binding</keyword>
<dbReference type="PANTHER" id="PTHR42724">
    <property type="entry name" value="TETRAACYLDISACCHARIDE 4'-KINASE"/>
    <property type="match status" value="1"/>
</dbReference>
<dbReference type="PANTHER" id="PTHR42724:SF1">
    <property type="entry name" value="TETRAACYLDISACCHARIDE 4'-KINASE, MITOCHONDRIAL-RELATED"/>
    <property type="match status" value="1"/>
</dbReference>
<dbReference type="EC" id="2.7.1.130" evidence="2"/>
<dbReference type="AlphaFoldDB" id="A0A833QU89"/>
<dbReference type="GO" id="GO:0005524">
    <property type="term" value="F:ATP binding"/>
    <property type="evidence" value="ECO:0007669"/>
    <property type="project" value="UniProtKB-KW"/>
</dbReference>
<dbReference type="GO" id="GO:0016020">
    <property type="term" value="C:membrane"/>
    <property type="evidence" value="ECO:0007669"/>
    <property type="project" value="GOC"/>
</dbReference>
<gene>
    <name evidence="10" type="ORF">FCM35_KLT10470</name>
</gene>
<evidence type="ECO:0000313" key="10">
    <source>
        <dbReference type="EMBL" id="KAF3325399.1"/>
    </source>
</evidence>
<keyword evidence="11" id="KW-1185">Reference proteome</keyword>
<comment type="caution">
    <text evidence="10">The sequence shown here is derived from an EMBL/GenBank/DDBJ whole genome shotgun (WGS) entry which is preliminary data.</text>
</comment>
<dbReference type="OrthoDB" id="10266567at2759"/>
<sequence length="357" mass="40083">MERIKRAIIRIAVTPDNRLSDLPLTHRSLLPLLSFASSLFRLSLSLRRALYHYRLLSPHRLPVPVISVGNITWGGTGKTPMVEYISRFFDQAGILPLILTRGYEGGDEAKMLQRHLFGTSAKIGLGKNRAEVAASIIKKFGHSNLLSLSVGEKPEVHSETDKVGIVHWSLFRQVEIVMINGLVPWGNGHLIPRGPLREPLNALNRADIIVIHHSNLVSEEQLKSIESKILTICSKALSVFFSELVPSHFFEIKDPNEKLPLNTVHDFVVLCVSAIGCPDSFIKAITEIGALHIHRLDFSDHHAVQSDDIKLIKDKVRNLASVYNNQAIIIVTEKDYDRDPVVLQKLCEFKVFIKKIK</sequence>
<organism evidence="10 11">
    <name type="scientific">Carex littledalei</name>
    <dbReference type="NCBI Taxonomy" id="544730"/>
    <lineage>
        <taxon>Eukaryota</taxon>
        <taxon>Viridiplantae</taxon>
        <taxon>Streptophyta</taxon>
        <taxon>Embryophyta</taxon>
        <taxon>Tracheophyta</taxon>
        <taxon>Spermatophyta</taxon>
        <taxon>Magnoliopsida</taxon>
        <taxon>Liliopsida</taxon>
        <taxon>Poales</taxon>
        <taxon>Cyperaceae</taxon>
        <taxon>Cyperoideae</taxon>
        <taxon>Cariceae</taxon>
        <taxon>Carex</taxon>
        <taxon>Carex subgen. Euthyceras</taxon>
    </lineage>
</organism>
<keyword evidence="9" id="KW-0443">Lipid metabolism</keyword>
<dbReference type="GO" id="GO:0009029">
    <property type="term" value="F:lipid-A 4'-kinase activity"/>
    <property type="evidence" value="ECO:0007669"/>
    <property type="project" value="UniProtKB-EC"/>
</dbReference>
<evidence type="ECO:0000256" key="7">
    <source>
        <dbReference type="ARBA" id="ARBA00022777"/>
    </source>
</evidence>
<evidence type="ECO:0000256" key="8">
    <source>
        <dbReference type="ARBA" id="ARBA00022840"/>
    </source>
</evidence>
<keyword evidence="3" id="KW-0444">Lipid biosynthesis</keyword>
<dbReference type="Proteomes" id="UP000623129">
    <property type="component" value="Unassembled WGS sequence"/>
</dbReference>
<dbReference type="InterPro" id="IPR003758">
    <property type="entry name" value="LpxK"/>
</dbReference>
<evidence type="ECO:0000256" key="2">
    <source>
        <dbReference type="ARBA" id="ARBA00012071"/>
    </source>
</evidence>
<proteinExistence type="inferred from homology"/>
<keyword evidence="4" id="KW-0441">Lipid A biosynthesis</keyword>
<evidence type="ECO:0000256" key="3">
    <source>
        <dbReference type="ARBA" id="ARBA00022516"/>
    </source>
</evidence>
<accession>A0A833QU89</accession>
<keyword evidence="8" id="KW-0067">ATP-binding</keyword>